<evidence type="ECO:0000313" key="16">
    <source>
        <dbReference type="EMBL" id="KPJ08516.1"/>
    </source>
</evidence>
<keyword evidence="4" id="KW-0719">Serine esterase</keyword>
<keyword evidence="9" id="KW-0862">Zinc</keyword>
<dbReference type="PRINTS" id="PR00765">
    <property type="entry name" value="CRBOXYPTASEA"/>
</dbReference>
<evidence type="ECO:0000256" key="5">
    <source>
        <dbReference type="ARBA" id="ARBA00022645"/>
    </source>
</evidence>
<dbReference type="PROSITE" id="PS00132">
    <property type="entry name" value="CARBOXYPEPT_ZN_1"/>
    <property type="match status" value="1"/>
</dbReference>
<dbReference type="GO" id="GO:0052689">
    <property type="term" value="F:carboxylic ester hydrolase activity"/>
    <property type="evidence" value="ECO:0007669"/>
    <property type="project" value="UniProtKB-KW"/>
</dbReference>
<evidence type="ECO:0000256" key="1">
    <source>
        <dbReference type="ARBA" id="ARBA00001947"/>
    </source>
</evidence>
<keyword evidence="17" id="KW-1185">Reference proteome</keyword>
<evidence type="ECO:0000256" key="7">
    <source>
        <dbReference type="ARBA" id="ARBA00022723"/>
    </source>
</evidence>
<dbReference type="PANTHER" id="PTHR11559">
    <property type="entry name" value="CARBOXYLESTERASE"/>
    <property type="match status" value="1"/>
</dbReference>
<dbReference type="SUPFAM" id="SSF49464">
    <property type="entry name" value="Carboxypeptidase regulatory domain-like"/>
    <property type="match status" value="1"/>
</dbReference>
<dbReference type="PROSITE" id="PS00133">
    <property type="entry name" value="CARBOXYPEPT_ZN_2"/>
    <property type="match status" value="1"/>
</dbReference>
<dbReference type="Gene3D" id="2.60.40.1120">
    <property type="entry name" value="Carboxypeptidase-like, regulatory domain"/>
    <property type="match status" value="1"/>
</dbReference>
<dbReference type="STRING" id="76193.A0A194QY63"/>
<keyword evidence="5 16" id="KW-0121">Carboxypeptidase</keyword>
<dbReference type="Pfam" id="PF00135">
    <property type="entry name" value="COesterase"/>
    <property type="match status" value="2"/>
</dbReference>
<feature type="signal peptide" evidence="14">
    <location>
        <begin position="1"/>
        <end position="21"/>
    </location>
</feature>
<dbReference type="InterPro" id="IPR019819">
    <property type="entry name" value="Carboxylesterase_B_CS"/>
</dbReference>
<evidence type="ECO:0000256" key="8">
    <source>
        <dbReference type="ARBA" id="ARBA00022801"/>
    </source>
</evidence>
<dbReference type="FunFam" id="3.40.630.10:FF:000020">
    <property type="entry name" value="Carboxypeptidase D"/>
    <property type="match status" value="1"/>
</dbReference>
<dbReference type="InterPro" id="IPR019826">
    <property type="entry name" value="Carboxylesterase_B_AS"/>
</dbReference>
<keyword evidence="8" id="KW-0378">Hydrolase</keyword>
<evidence type="ECO:0000256" key="6">
    <source>
        <dbReference type="ARBA" id="ARBA00022670"/>
    </source>
</evidence>
<evidence type="ECO:0000256" key="9">
    <source>
        <dbReference type="ARBA" id="ARBA00022833"/>
    </source>
</evidence>
<dbReference type="InterPro" id="IPR000834">
    <property type="entry name" value="Peptidase_M14"/>
</dbReference>
<comment type="similarity">
    <text evidence="2">Belongs to the type-B carboxylesterase/lipase family.</text>
</comment>
<feature type="region of interest" description="Disordered" evidence="13">
    <location>
        <begin position="26"/>
        <end position="46"/>
    </location>
</feature>
<keyword evidence="6" id="KW-0645">Protease</keyword>
<dbReference type="Gene3D" id="3.40.50.1820">
    <property type="entry name" value="alpha/beta hydrolase"/>
    <property type="match status" value="2"/>
</dbReference>
<proteinExistence type="inferred from homology"/>
<dbReference type="CDD" id="cd03858">
    <property type="entry name" value="M14_CP_N-E_like"/>
    <property type="match status" value="1"/>
</dbReference>
<name>A0A194QY63_PAPMA</name>
<feature type="compositionally biased region" description="Polar residues" evidence="13">
    <location>
        <begin position="26"/>
        <end position="37"/>
    </location>
</feature>
<dbReference type="CDD" id="cd11308">
    <property type="entry name" value="Peptidase_M14NE-CP-C_like"/>
    <property type="match status" value="1"/>
</dbReference>
<comment type="cofactor">
    <cofactor evidence="1">
        <name>Zn(2+)</name>
        <dbReference type="ChEBI" id="CHEBI:29105"/>
    </cofactor>
</comment>
<evidence type="ECO:0000256" key="13">
    <source>
        <dbReference type="SAM" id="MobiDB-lite"/>
    </source>
</evidence>
<reference evidence="16 17" key="1">
    <citation type="journal article" date="2015" name="Nat. Commun.">
        <title>Outbred genome sequencing and CRISPR/Cas9 gene editing in butterflies.</title>
        <authorList>
            <person name="Li X."/>
            <person name="Fan D."/>
            <person name="Zhang W."/>
            <person name="Liu G."/>
            <person name="Zhang L."/>
            <person name="Zhao L."/>
            <person name="Fang X."/>
            <person name="Chen L."/>
            <person name="Dong Y."/>
            <person name="Chen Y."/>
            <person name="Ding Y."/>
            <person name="Zhao R."/>
            <person name="Feng M."/>
            <person name="Zhu Y."/>
            <person name="Feng Y."/>
            <person name="Jiang X."/>
            <person name="Zhu D."/>
            <person name="Xiang H."/>
            <person name="Feng X."/>
            <person name="Li S."/>
            <person name="Wang J."/>
            <person name="Zhang G."/>
            <person name="Kronforst M.R."/>
            <person name="Wang W."/>
        </authorList>
    </citation>
    <scope>NUCLEOTIDE SEQUENCE [LARGE SCALE GENOMIC DNA]</scope>
    <source>
        <strain evidence="16">Ya'a_city_454_Pm</strain>
        <tissue evidence="16">Whole body</tissue>
    </source>
</reference>
<dbReference type="InterPro" id="IPR029058">
    <property type="entry name" value="AB_hydrolase_fold"/>
</dbReference>
<evidence type="ECO:0000256" key="4">
    <source>
        <dbReference type="ARBA" id="ARBA00022487"/>
    </source>
</evidence>
<evidence type="ECO:0000259" key="15">
    <source>
        <dbReference type="PROSITE" id="PS52035"/>
    </source>
</evidence>
<dbReference type="GO" id="GO:0008270">
    <property type="term" value="F:zinc ion binding"/>
    <property type="evidence" value="ECO:0007669"/>
    <property type="project" value="InterPro"/>
</dbReference>
<dbReference type="Gene3D" id="3.40.630.10">
    <property type="entry name" value="Zn peptidases"/>
    <property type="match status" value="1"/>
</dbReference>
<dbReference type="Pfam" id="PF13620">
    <property type="entry name" value="CarboxypepD_reg"/>
    <property type="match status" value="1"/>
</dbReference>
<feature type="domain" description="Peptidase M14" evidence="15">
    <location>
        <begin position="52"/>
        <end position="345"/>
    </location>
</feature>
<dbReference type="PROSITE" id="PS52035">
    <property type="entry name" value="PEPTIDASE_M14"/>
    <property type="match status" value="1"/>
</dbReference>
<feature type="chain" id="PRO_5008264724" evidence="14">
    <location>
        <begin position="22"/>
        <end position="1464"/>
    </location>
</feature>
<keyword evidence="7" id="KW-0479">Metal-binding</keyword>
<feature type="active site" description="Proton donor/acceptor" evidence="12">
    <location>
        <position position="315"/>
    </location>
</feature>
<dbReference type="InterPro" id="IPR057246">
    <property type="entry name" value="CARBOXYPEPT_ZN_1"/>
</dbReference>
<dbReference type="GO" id="GO:0006508">
    <property type="term" value="P:proteolysis"/>
    <property type="evidence" value="ECO:0007669"/>
    <property type="project" value="UniProtKB-KW"/>
</dbReference>
<dbReference type="Proteomes" id="UP000053240">
    <property type="component" value="Unassembled WGS sequence"/>
</dbReference>
<keyword evidence="10" id="KW-1015">Disulfide bond</keyword>
<dbReference type="SUPFAM" id="SSF53474">
    <property type="entry name" value="alpha/beta-Hydrolases"/>
    <property type="match status" value="2"/>
</dbReference>
<dbReference type="SUPFAM" id="SSF53187">
    <property type="entry name" value="Zn-dependent exopeptidases"/>
    <property type="match status" value="1"/>
</dbReference>
<evidence type="ECO:0000256" key="11">
    <source>
        <dbReference type="ARBA" id="ARBA00023180"/>
    </source>
</evidence>
<dbReference type="InterPro" id="IPR050309">
    <property type="entry name" value="Type-B_Carboxylest/Lipase"/>
</dbReference>
<dbReference type="Pfam" id="PF00246">
    <property type="entry name" value="Peptidase_M14"/>
    <property type="match status" value="1"/>
</dbReference>
<organism evidence="16 17">
    <name type="scientific">Papilio machaon</name>
    <name type="common">Old World swallowtail butterfly</name>
    <dbReference type="NCBI Taxonomy" id="76193"/>
    <lineage>
        <taxon>Eukaryota</taxon>
        <taxon>Metazoa</taxon>
        <taxon>Ecdysozoa</taxon>
        <taxon>Arthropoda</taxon>
        <taxon>Hexapoda</taxon>
        <taxon>Insecta</taxon>
        <taxon>Pterygota</taxon>
        <taxon>Neoptera</taxon>
        <taxon>Endopterygota</taxon>
        <taxon>Lepidoptera</taxon>
        <taxon>Glossata</taxon>
        <taxon>Ditrysia</taxon>
        <taxon>Papilionoidea</taxon>
        <taxon>Papilionidae</taxon>
        <taxon>Papilioninae</taxon>
        <taxon>Papilio</taxon>
    </lineage>
</organism>
<accession>A0A194QY63</accession>
<comment type="similarity">
    <text evidence="3 12">Belongs to the peptidase M14 family.</text>
</comment>
<dbReference type="EMBL" id="KQ461154">
    <property type="protein sequence ID" value="KPJ08516.1"/>
    <property type="molecule type" value="Genomic_DNA"/>
</dbReference>
<gene>
    <name evidence="16" type="ORF">RR48_12269</name>
</gene>
<protein>
    <submittedName>
        <fullName evidence="16">Carboxypeptidase M</fullName>
    </submittedName>
</protein>
<keyword evidence="11" id="KW-0325">Glycoprotein</keyword>
<evidence type="ECO:0000256" key="10">
    <source>
        <dbReference type="ARBA" id="ARBA00023157"/>
    </source>
</evidence>
<dbReference type="FunFam" id="2.60.40.1120:FF:000015">
    <property type="entry name" value="carboxypeptidase D isoform X4"/>
    <property type="match status" value="1"/>
</dbReference>
<dbReference type="InParanoid" id="A0A194QY63"/>
<dbReference type="GO" id="GO:0004181">
    <property type="term" value="F:metallocarboxypeptidase activity"/>
    <property type="evidence" value="ECO:0007669"/>
    <property type="project" value="InterPro"/>
</dbReference>
<dbReference type="InterPro" id="IPR057247">
    <property type="entry name" value="CARBOXYPEPT_ZN_2"/>
</dbReference>
<evidence type="ECO:0000256" key="3">
    <source>
        <dbReference type="ARBA" id="ARBA00005988"/>
    </source>
</evidence>
<evidence type="ECO:0000256" key="12">
    <source>
        <dbReference type="PROSITE-ProRule" id="PRU01379"/>
    </source>
</evidence>
<dbReference type="PROSITE" id="PS00122">
    <property type="entry name" value="CARBOXYLESTERASE_B_1"/>
    <property type="match status" value="2"/>
</dbReference>
<evidence type="ECO:0000256" key="14">
    <source>
        <dbReference type="SAM" id="SignalP"/>
    </source>
</evidence>
<keyword evidence="14" id="KW-0732">Signal</keyword>
<dbReference type="PROSITE" id="PS00941">
    <property type="entry name" value="CARBOXYLESTERASE_B_2"/>
    <property type="match status" value="1"/>
</dbReference>
<evidence type="ECO:0000256" key="2">
    <source>
        <dbReference type="ARBA" id="ARBA00005964"/>
    </source>
</evidence>
<dbReference type="InterPro" id="IPR002018">
    <property type="entry name" value="CarbesteraseB"/>
</dbReference>
<evidence type="ECO:0000313" key="17">
    <source>
        <dbReference type="Proteomes" id="UP000053240"/>
    </source>
</evidence>
<dbReference type="InterPro" id="IPR008969">
    <property type="entry name" value="CarboxyPept-like_regulatory"/>
</dbReference>
<sequence>MGRTLVARIVTLGLVLTATYGQIPDSQYSNEDTTANPSDVEGRQSGSDLEFRYHNHEELTRYLRAVSAKYPALTALYSIGKSVEGRDLWVLVVSASPYEHMIGKPDVKYVANIHGNEVVGRELLLHLIQYLVTSYETDSYIKWLLDNTRIHLMPSMNPDGFANSNEGQCGTIVGRHNARRYDLNRNFPDFFKPNTMQPQPETEAVKEWISKIQFVLSGSLHGGALVASYPFDNTPSAMFQRYTPTPSIAPDDDVFRHLSLVYSKNHAKMSRGVSCRSHVPSFKDGITNGAAWYPLTGGMQDYNYLWHGCMEITLEISCCKYPPAHELPKYWADNQQALIKYLAEAHRGAHGFVMDENGNPVERAAVRVKGRDVTYHTTKYGEFWRILLPGTYRLDVSAEGYIPQEVEFIVIDSHPTLLNVTLHSAKPPVPKRPWTHVLDATRVGPSCPQGPEKYPREKMDEDCLFLNVYVPQNNTNDKLSVLFFVHGGTFRLLSGNSDIIYGPQFFLEQNVIFVSMNYRLGSLGFLSLDIEGAPGNTALKDVVLSLKWMNENIERFGGDRKKITIGGHSSGATMIHYLLVSKQTVNLFQRAIMISGNAVNPRSVARHPKDNAYMLAKELGLDTNDDQLLLRKLKEVDVFDIIDAEVNLTNYDELILRPFSFFLPTVEKESSHAIVTSDPIQLSLHENVSVFSGFNEREGIYIIPKIFKNSSNLKKLIDNIELCIPSNIEYPLKSKISLDLGKSIRERYFNSDLSNFTLNNIVDLASDSQFIYGIDAWMKRKKGINKSNTLYYYMFSFDGDLNWSKIIYDIHFPGTAHADEMGYIFVTNDTELLLNNTSSKSRLVLNTWITLLCNFIKFGNPTPEGSSFKWPRYDKNRSMLIINENPKEGRVTNPLLDRLNFWYNVYEKYDQYVKEGGKLEKKCIPGPVRGRLQQYDDISYYSYEGIPYAENPTGSLRFRPPVPREPWTDVFNATQRPPVCPQITLKYKKYEMSEDCLRLNIFVPAFRTDEILSVLVFVHGGAFHLISGNTDLIYGPELLMKRGIIFVTMNYRLGILGFMSLDIEDASGNAGLKDILLALKWIKANIESFGGSSDNITIGGNSSGASVVNYLLMVNQSAGLFHKAILFSGSALSYRVLAKHPVENALKVAKIVCPDDQDKESILKCLRRADVFDIVESYDLMRNGDMNPLRPYTPFLPIVEKEFSHAILTKTPIEILRAQKLQNVPVLAGFNGNEGIYMASGYLRYPDIVLKILRKNIELVIPSNIEYPLGSKKSMALAKSIVKFYFDDENFSNWTLNNAFDLISDTHYVHGVDLWINMHKERKDSNNVYYYFFDFDGALNWFKTYYNITFPGTSHADDLGYVFSTNATKPKLKSADKRSLEALNVMLTVVSNFVKFGNPTPKNSTEFIWPEYGADRKMLLLNDKPCVIKMDPVIRRRIDFWNDIYDEYHDYIANGGVIEYKITP</sequence>
<dbReference type="SMART" id="SM00631">
    <property type="entry name" value="Zn_pept"/>
    <property type="match status" value="1"/>
</dbReference>